<evidence type="ECO:0000313" key="1">
    <source>
        <dbReference type="EMBL" id="KAF2790472.1"/>
    </source>
</evidence>
<keyword evidence="2" id="KW-1185">Reference proteome</keyword>
<dbReference type="AlphaFoldDB" id="A0A6A6X293"/>
<reference evidence="1" key="1">
    <citation type="journal article" date="2020" name="Stud. Mycol.">
        <title>101 Dothideomycetes genomes: a test case for predicting lifestyles and emergence of pathogens.</title>
        <authorList>
            <person name="Haridas S."/>
            <person name="Albert R."/>
            <person name="Binder M."/>
            <person name="Bloem J."/>
            <person name="Labutti K."/>
            <person name="Salamov A."/>
            <person name="Andreopoulos B."/>
            <person name="Baker S."/>
            <person name="Barry K."/>
            <person name="Bills G."/>
            <person name="Bluhm B."/>
            <person name="Cannon C."/>
            <person name="Castanera R."/>
            <person name="Culley D."/>
            <person name="Daum C."/>
            <person name="Ezra D."/>
            <person name="Gonzalez J."/>
            <person name="Henrissat B."/>
            <person name="Kuo A."/>
            <person name="Liang C."/>
            <person name="Lipzen A."/>
            <person name="Lutzoni F."/>
            <person name="Magnuson J."/>
            <person name="Mondo S."/>
            <person name="Nolan M."/>
            <person name="Ohm R."/>
            <person name="Pangilinan J."/>
            <person name="Park H.-J."/>
            <person name="Ramirez L."/>
            <person name="Alfaro M."/>
            <person name="Sun H."/>
            <person name="Tritt A."/>
            <person name="Yoshinaga Y."/>
            <person name="Zwiers L.-H."/>
            <person name="Turgeon B."/>
            <person name="Goodwin S."/>
            <person name="Spatafora J."/>
            <person name="Crous P."/>
            <person name="Grigoriev I."/>
        </authorList>
    </citation>
    <scope>NUCLEOTIDE SEQUENCE</scope>
    <source>
        <strain evidence="1">CBS 109.77</strain>
    </source>
</reference>
<gene>
    <name evidence="1" type="ORF">K505DRAFT_340377</name>
</gene>
<dbReference type="OrthoDB" id="3791393at2759"/>
<proteinExistence type="predicted"/>
<dbReference type="Proteomes" id="UP000799757">
    <property type="component" value="Unassembled WGS sequence"/>
</dbReference>
<organism evidence="1 2">
    <name type="scientific">Melanomma pulvis-pyrius CBS 109.77</name>
    <dbReference type="NCBI Taxonomy" id="1314802"/>
    <lineage>
        <taxon>Eukaryota</taxon>
        <taxon>Fungi</taxon>
        <taxon>Dikarya</taxon>
        <taxon>Ascomycota</taxon>
        <taxon>Pezizomycotina</taxon>
        <taxon>Dothideomycetes</taxon>
        <taxon>Pleosporomycetidae</taxon>
        <taxon>Pleosporales</taxon>
        <taxon>Melanommataceae</taxon>
        <taxon>Melanomma</taxon>
    </lineage>
</organism>
<protein>
    <submittedName>
        <fullName evidence="1">Uncharacterized protein</fullName>
    </submittedName>
</protein>
<sequence>MGGRVPSIRVYNDRGEKIGNASSPTTSIAVAGQWIDINVEQEIKFQQPTFLEVDAVDGDMPSCTWVGHDNFNWDKEKITKTTTNTVTTIKMYMPEFGNQADSGGFSVPADTSSLCRAPAMTFGRYSGNNSRFDSPGSRLRPTVFLTVFEVLSMIIGAKASDLKYIPRFNNPPQVKVAFGGALISSHHAQHGGRDLCADPFSLGPDFVSFSDSTFCDMETKTLWTLCNGETGIRRGCFDWKTKSLVPS</sequence>
<name>A0A6A6X293_9PLEO</name>
<evidence type="ECO:0000313" key="2">
    <source>
        <dbReference type="Proteomes" id="UP000799757"/>
    </source>
</evidence>
<accession>A0A6A6X293</accession>
<dbReference type="EMBL" id="MU002071">
    <property type="protein sequence ID" value="KAF2790472.1"/>
    <property type="molecule type" value="Genomic_DNA"/>
</dbReference>